<evidence type="ECO:0000313" key="4">
    <source>
        <dbReference type="Proteomes" id="UP000001307"/>
    </source>
</evidence>
<dbReference type="EMBL" id="FN653133">
    <property type="protein sequence ID" value="CBY19928.1"/>
    <property type="molecule type" value="Genomic_DNA"/>
</dbReference>
<evidence type="ECO:0000256" key="1">
    <source>
        <dbReference type="SAM" id="MobiDB-lite"/>
    </source>
</evidence>
<evidence type="ECO:0000313" key="2">
    <source>
        <dbReference type="EMBL" id="CBY19928.1"/>
    </source>
</evidence>
<protein>
    <submittedName>
        <fullName evidence="2">Uncharacterized protein</fullName>
    </submittedName>
</protein>
<sequence>MRISLCNDSKYGTSSRSTGRPSRFPKSFSISGIQKCFAPKKTYLFLIMVTWNDESEVLVYKSLKQGSLP</sequence>
<dbReference type="InterPro" id="IPR036871">
    <property type="entry name" value="PX_dom_sf"/>
</dbReference>
<feature type="compositionally biased region" description="Polar residues" evidence="1">
    <location>
        <begin position="1"/>
        <end position="11"/>
    </location>
</feature>
<dbReference type="SUPFAM" id="SSF64268">
    <property type="entry name" value="PX domain"/>
    <property type="match status" value="1"/>
</dbReference>
<dbReference type="Proteomes" id="UP000001307">
    <property type="component" value="Unassembled WGS sequence"/>
</dbReference>
<evidence type="ECO:0000313" key="3">
    <source>
        <dbReference type="EMBL" id="CBY43053.1"/>
    </source>
</evidence>
<dbReference type="AlphaFoldDB" id="E4XSC6"/>
<gene>
    <name evidence="2" type="ORF">GSOID_T00002078001</name>
    <name evidence="3" type="ORF">GSOID_T00027617001</name>
</gene>
<name>E4XSC6_OIKDI</name>
<keyword evidence="4" id="KW-1185">Reference proteome</keyword>
<dbReference type="OrthoDB" id="10370397at2759"/>
<dbReference type="Proteomes" id="UP000011014">
    <property type="component" value="Unassembled WGS sequence"/>
</dbReference>
<reference evidence="2" key="1">
    <citation type="journal article" date="2010" name="Science">
        <title>Plasticity of animal genome architecture unmasked by rapid evolution of a pelagic tunicate.</title>
        <authorList>
            <person name="Denoeud F."/>
            <person name="Henriet S."/>
            <person name="Mungpakdee S."/>
            <person name="Aury J.M."/>
            <person name="Da Silva C."/>
            <person name="Brinkmann H."/>
            <person name="Mikhaleva J."/>
            <person name="Olsen L.C."/>
            <person name="Jubin C."/>
            <person name="Canestro C."/>
            <person name="Bouquet J.M."/>
            <person name="Danks G."/>
            <person name="Poulain J."/>
            <person name="Campsteijn C."/>
            <person name="Adamski M."/>
            <person name="Cross I."/>
            <person name="Yadetie F."/>
            <person name="Muffato M."/>
            <person name="Louis A."/>
            <person name="Butcher S."/>
            <person name="Tsagkogeorga G."/>
            <person name="Konrad A."/>
            <person name="Singh S."/>
            <person name="Jensen M.F."/>
            <person name="Cong E.H."/>
            <person name="Eikeseth-Otteraa H."/>
            <person name="Noel B."/>
            <person name="Anthouard V."/>
            <person name="Porcel B.M."/>
            <person name="Kachouri-Lafond R."/>
            <person name="Nishino A."/>
            <person name="Ugolini M."/>
            <person name="Chourrout P."/>
            <person name="Nishida H."/>
            <person name="Aasland R."/>
            <person name="Huzurbazar S."/>
            <person name="Westhof E."/>
            <person name="Delsuc F."/>
            <person name="Lehrach H."/>
            <person name="Reinhardt R."/>
            <person name="Weissenbach J."/>
            <person name="Roy S.W."/>
            <person name="Artiguenave F."/>
            <person name="Postlethwait J.H."/>
            <person name="Manak J.R."/>
            <person name="Thompson E.M."/>
            <person name="Jaillon O."/>
            <person name="Du Pasquier L."/>
            <person name="Boudinot P."/>
            <person name="Liberles D.A."/>
            <person name="Volff J.N."/>
            <person name="Philippe H."/>
            <person name="Lenhard B."/>
            <person name="Roest Crollius H."/>
            <person name="Wincker P."/>
            <person name="Chourrout D."/>
        </authorList>
    </citation>
    <scope>NUCLEOTIDE SEQUENCE [LARGE SCALE GENOMIC DNA]</scope>
</reference>
<organism evidence="2">
    <name type="scientific">Oikopleura dioica</name>
    <name type="common">Tunicate</name>
    <dbReference type="NCBI Taxonomy" id="34765"/>
    <lineage>
        <taxon>Eukaryota</taxon>
        <taxon>Metazoa</taxon>
        <taxon>Chordata</taxon>
        <taxon>Tunicata</taxon>
        <taxon>Appendicularia</taxon>
        <taxon>Copelata</taxon>
        <taxon>Oikopleuridae</taxon>
        <taxon>Oikopleura</taxon>
    </lineage>
</organism>
<feature type="compositionally biased region" description="Low complexity" evidence="1">
    <location>
        <begin position="12"/>
        <end position="22"/>
    </location>
</feature>
<feature type="region of interest" description="Disordered" evidence="1">
    <location>
        <begin position="1"/>
        <end position="22"/>
    </location>
</feature>
<dbReference type="InParanoid" id="E4XSC6"/>
<proteinExistence type="predicted"/>
<dbReference type="GO" id="GO:0035091">
    <property type="term" value="F:phosphatidylinositol binding"/>
    <property type="evidence" value="ECO:0007669"/>
    <property type="project" value="InterPro"/>
</dbReference>
<dbReference type="EMBL" id="FN657786">
    <property type="protein sequence ID" value="CBY43053.1"/>
    <property type="molecule type" value="Genomic_DNA"/>
</dbReference>
<accession>E4XSC6</accession>